<dbReference type="GO" id="GO:0046872">
    <property type="term" value="F:metal ion binding"/>
    <property type="evidence" value="ECO:0007669"/>
    <property type="project" value="UniProtKB-KW"/>
</dbReference>
<feature type="domain" description="HpcH/HpaI aldolase/citrate lyase" evidence="4">
    <location>
        <begin position="23"/>
        <end position="238"/>
    </location>
</feature>
<evidence type="ECO:0000256" key="1">
    <source>
        <dbReference type="ARBA" id="ARBA00005568"/>
    </source>
</evidence>
<dbReference type="RefSeq" id="WP_189988352.1">
    <property type="nucleotide sequence ID" value="NZ_BMZS01000003.1"/>
</dbReference>
<dbReference type="Pfam" id="PF03328">
    <property type="entry name" value="HpcH_HpaI"/>
    <property type="match status" value="1"/>
</dbReference>
<comment type="caution">
    <text evidence="5">The sequence shown here is derived from an EMBL/GenBank/DDBJ whole genome shotgun (WGS) entry which is preliminary data.</text>
</comment>
<dbReference type="PANTHER" id="PTHR30502:SF0">
    <property type="entry name" value="PHOSPHOENOLPYRUVATE CARBOXYLASE FAMILY PROTEIN"/>
    <property type="match status" value="1"/>
</dbReference>
<dbReference type="PANTHER" id="PTHR30502">
    <property type="entry name" value="2-KETO-3-DEOXY-L-RHAMNONATE ALDOLASE"/>
    <property type="match status" value="1"/>
</dbReference>
<proteinExistence type="inferred from homology"/>
<evidence type="ECO:0000256" key="3">
    <source>
        <dbReference type="ARBA" id="ARBA00023239"/>
    </source>
</evidence>
<gene>
    <name evidence="5" type="primary">hpcH</name>
    <name evidence="5" type="ORF">GCM10017083_15260</name>
</gene>
<reference evidence="5" key="1">
    <citation type="journal article" date="2014" name="Int. J. Syst. Evol. Microbiol.">
        <title>Complete genome sequence of Corynebacterium casei LMG S-19264T (=DSM 44701T), isolated from a smear-ripened cheese.</title>
        <authorList>
            <consortium name="US DOE Joint Genome Institute (JGI-PGF)"/>
            <person name="Walter F."/>
            <person name="Albersmeier A."/>
            <person name="Kalinowski J."/>
            <person name="Ruckert C."/>
        </authorList>
    </citation>
    <scope>NUCLEOTIDE SEQUENCE</scope>
    <source>
        <strain evidence="5">KCTC 42651</strain>
    </source>
</reference>
<keyword evidence="6" id="KW-1185">Reference proteome</keyword>
<accession>A0A918XQ42</accession>
<dbReference type="GO" id="GO:0016832">
    <property type="term" value="F:aldehyde-lyase activity"/>
    <property type="evidence" value="ECO:0007669"/>
    <property type="project" value="TreeGrafter"/>
</dbReference>
<dbReference type="Gene3D" id="3.20.20.60">
    <property type="entry name" value="Phosphoenolpyruvate-binding domains"/>
    <property type="match status" value="1"/>
</dbReference>
<reference evidence="5" key="2">
    <citation type="submission" date="2020-09" db="EMBL/GenBank/DDBJ databases">
        <authorList>
            <person name="Sun Q."/>
            <person name="Kim S."/>
        </authorList>
    </citation>
    <scope>NUCLEOTIDE SEQUENCE</scope>
    <source>
        <strain evidence="5">KCTC 42651</strain>
    </source>
</reference>
<organism evidence="5 6">
    <name type="scientific">Thalassobaculum fulvum</name>
    <dbReference type="NCBI Taxonomy" id="1633335"/>
    <lineage>
        <taxon>Bacteria</taxon>
        <taxon>Pseudomonadati</taxon>
        <taxon>Pseudomonadota</taxon>
        <taxon>Alphaproteobacteria</taxon>
        <taxon>Rhodospirillales</taxon>
        <taxon>Thalassobaculaceae</taxon>
        <taxon>Thalassobaculum</taxon>
    </lineage>
</organism>
<dbReference type="InterPro" id="IPR015813">
    <property type="entry name" value="Pyrv/PenolPyrv_kinase-like_dom"/>
</dbReference>
<dbReference type="GO" id="GO:0005737">
    <property type="term" value="C:cytoplasm"/>
    <property type="evidence" value="ECO:0007669"/>
    <property type="project" value="TreeGrafter"/>
</dbReference>
<evidence type="ECO:0000256" key="2">
    <source>
        <dbReference type="ARBA" id="ARBA00022723"/>
    </source>
</evidence>
<protein>
    <submittedName>
        <fullName evidence="5">2,4-dihydroxyhept-2-ene-1,7-dioic acid aldolase</fullName>
    </submittedName>
</protein>
<dbReference type="EMBL" id="BMZS01000003">
    <property type="protein sequence ID" value="GHD46295.1"/>
    <property type="molecule type" value="Genomic_DNA"/>
</dbReference>
<evidence type="ECO:0000313" key="6">
    <source>
        <dbReference type="Proteomes" id="UP000630353"/>
    </source>
</evidence>
<dbReference type="AlphaFoldDB" id="A0A918XQ42"/>
<sequence length="255" mass="27328">MESRLHKVWGENKGALNGWLSIPSTVTAEFMAMQDFDSLTVDLQHGLVDYQTALTLFQAVQGYGRTPLARVPWNEPGIIMKLLDAGALGIICPMINTAEDAKRFVGACLYHPDGYRSTGPTRAGLLHPNYFGEANRTIISMAMIETVQAVGNADAICSTPGLSGIYVGPSDLAVSMGKSPGMDPTDPEVIANIDKALAAAKKAGIKAGIHCLTPTYMRKMIEKGFDFTTLSSDVRLFISGVAGDVKTFRDLEAGQ</sequence>
<evidence type="ECO:0000259" key="4">
    <source>
        <dbReference type="Pfam" id="PF03328"/>
    </source>
</evidence>
<dbReference type="Proteomes" id="UP000630353">
    <property type="component" value="Unassembled WGS sequence"/>
</dbReference>
<comment type="similarity">
    <text evidence="1">Belongs to the HpcH/HpaI aldolase family.</text>
</comment>
<evidence type="ECO:0000313" key="5">
    <source>
        <dbReference type="EMBL" id="GHD46295.1"/>
    </source>
</evidence>
<dbReference type="InterPro" id="IPR040442">
    <property type="entry name" value="Pyrv_kinase-like_dom_sf"/>
</dbReference>
<keyword evidence="2" id="KW-0479">Metal-binding</keyword>
<keyword evidence="3" id="KW-0456">Lyase</keyword>
<name>A0A918XQ42_9PROT</name>
<dbReference type="InterPro" id="IPR005000">
    <property type="entry name" value="Aldolase/citrate-lyase_domain"/>
</dbReference>
<dbReference type="SUPFAM" id="SSF51621">
    <property type="entry name" value="Phosphoenolpyruvate/pyruvate domain"/>
    <property type="match status" value="1"/>
</dbReference>
<dbReference type="InterPro" id="IPR050251">
    <property type="entry name" value="HpcH-HpaI_aldolase"/>
</dbReference>